<evidence type="ECO:0000313" key="7">
    <source>
        <dbReference type="Proteomes" id="UP000006735"/>
    </source>
</evidence>
<organism evidence="6 7">
    <name type="scientific">Xanthomonas oryzae pv. oryzae (strain KACC10331 / KXO85)</name>
    <dbReference type="NCBI Taxonomy" id="291331"/>
    <lineage>
        <taxon>Bacteria</taxon>
        <taxon>Pseudomonadati</taxon>
        <taxon>Pseudomonadota</taxon>
        <taxon>Gammaproteobacteria</taxon>
        <taxon>Lysobacterales</taxon>
        <taxon>Lysobacteraceae</taxon>
        <taxon>Xanthomonas</taxon>
    </lineage>
</organism>
<evidence type="ECO:0000256" key="5">
    <source>
        <dbReference type="SAM" id="MobiDB-lite"/>
    </source>
</evidence>
<protein>
    <recommendedName>
        <fullName evidence="4">Glutathione peroxidase</fullName>
    </recommendedName>
</protein>
<dbReference type="PROSITE" id="PS00460">
    <property type="entry name" value="GLUTATHIONE_PEROXID_1"/>
    <property type="match status" value="1"/>
</dbReference>
<dbReference type="InterPro" id="IPR029759">
    <property type="entry name" value="GPX_AS"/>
</dbReference>
<dbReference type="CDD" id="cd00340">
    <property type="entry name" value="GSH_Peroxidase"/>
    <property type="match status" value="1"/>
</dbReference>
<evidence type="ECO:0000256" key="1">
    <source>
        <dbReference type="ARBA" id="ARBA00006926"/>
    </source>
</evidence>
<dbReference type="InterPro" id="IPR036249">
    <property type="entry name" value="Thioredoxin-like_sf"/>
</dbReference>
<dbReference type="PROSITE" id="PS51355">
    <property type="entry name" value="GLUTATHIONE_PEROXID_3"/>
    <property type="match status" value="1"/>
</dbReference>
<feature type="region of interest" description="Disordered" evidence="5">
    <location>
        <begin position="148"/>
        <end position="173"/>
    </location>
</feature>
<feature type="compositionally biased region" description="Basic and acidic residues" evidence="5">
    <location>
        <begin position="148"/>
        <end position="159"/>
    </location>
</feature>
<dbReference type="PANTHER" id="PTHR11592:SF40">
    <property type="entry name" value="THIOREDOXIN_GLUTATHIONE PEROXIDASE BTUE"/>
    <property type="match status" value="1"/>
</dbReference>
<dbReference type="AlphaFoldDB" id="Q5GTZ4"/>
<dbReference type="GO" id="GO:0004601">
    <property type="term" value="F:peroxidase activity"/>
    <property type="evidence" value="ECO:0007669"/>
    <property type="project" value="UniProtKB-KW"/>
</dbReference>
<keyword evidence="2 4" id="KW-0575">Peroxidase</keyword>
<evidence type="ECO:0000256" key="2">
    <source>
        <dbReference type="ARBA" id="ARBA00022559"/>
    </source>
</evidence>
<accession>Q5GTZ4</accession>
<dbReference type="InterPro" id="IPR000889">
    <property type="entry name" value="Glutathione_peroxidase"/>
</dbReference>
<reference evidence="6 7" key="1">
    <citation type="journal article" date="2005" name="Nucleic Acids Res.">
        <title>The genome sequence of Xanthomonas oryzae pathovar oryzae KACC10331, the bacterial blight pathogen of rice.</title>
        <authorList>
            <person name="Lee B.M."/>
            <person name="Park Y.J."/>
            <person name="Park D.S."/>
            <person name="Kang H.W."/>
            <person name="Kim J.G."/>
            <person name="Song E.S."/>
            <person name="Park I.C."/>
            <person name="Yoon U.H."/>
            <person name="Hahn J.H."/>
            <person name="Koo B.S."/>
            <person name="Lee G.B."/>
            <person name="Kim H."/>
            <person name="Park H.S."/>
            <person name="Yoon K.O."/>
            <person name="Kim J.H."/>
            <person name="Jung C.H."/>
            <person name="Koh N.H."/>
            <person name="Seo J.S."/>
            <person name="Go S.J."/>
        </authorList>
    </citation>
    <scope>NUCLEOTIDE SEQUENCE [LARGE SCALE GENOMIC DNA]</scope>
    <source>
        <strain evidence="7">KACC10331 / KXO85</strain>
    </source>
</reference>
<proteinExistence type="inferred from homology"/>
<dbReference type="SUPFAM" id="SSF52833">
    <property type="entry name" value="Thioredoxin-like"/>
    <property type="match status" value="1"/>
</dbReference>
<dbReference type="GO" id="GO:0034599">
    <property type="term" value="P:cellular response to oxidative stress"/>
    <property type="evidence" value="ECO:0007669"/>
    <property type="project" value="TreeGrafter"/>
</dbReference>
<dbReference type="KEGG" id="xoo:XOO4575"/>
<name>Q5GTZ4_XANOR</name>
<dbReference type="Gene3D" id="3.40.30.10">
    <property type="entry name" value="Glutaredoxin"/>
    <property type="match status" value="1"/>
</dbReference>
<dbReference type="HOGENOM" id="CLU_1337073_0_0_6"/>
<sequence length="205" mass="22404">MNQTLYDIPVTRIEGGPATLADYRGKVLLVVNVASKCGLTPQYEGLEALYRDKRAQGLEVLAFPANDFNGQEPGSEAEIAQFCRLTYDVTFPMFAKIAVTGEQAHPLYQALTSTHPHTTGDGPMREKLAGYGIAPNPRARRVVELRKIPDRPRRQDHRPLRPGYPRRRCTPASGNRHGVGGLNLAILLGVSSACIAGEIALRCLS</sequence>
<evidence type="ECO:0000256" key="4">
    <source>
        <dbReference type="RuleBase" id="RU000499"/>
    </source>
</evidence>
<dbReference type="STRING" id="291331.XOO4575"/>
<keyword evidence="3 4" id="KW-0560">Oxidoreductase</keyword>
<comment type="similarity">
    <text evidence="1 4">Belongs to the glutathione peroxidase family.</text>
</comment>
<evidence type="ECO:0000256" key="3">
    <source>
        <dbReference type="ARBA" id="ARBA00023002"/>
    </source>
</evidence>
<evidence type="ECO:0000313" key="6">
    <source>
        <dbReference type="EMBL" id="AAW77829.1"/>
    </source>
</evidence>
<keyword evidence="7" id="KW-1185">Reference proteome</keyword>
<dbReference type="PANTHER" id="PTHR11592">
    <property type="entry name" value="GLUTATHIONE PEROXIDASE"/>
    <property type="match status" value="1"/>
</dbReference>
<dbReference type="EMBL" id="AE013598">
    <property type="protein sequence ID" value="AAW77829.1"/>
    <property type="molecule type" value="Genomic_DNA"/>
</dbReference>
<dbReference type="Pfam" id="PF00255">
    <property type="entry name" value="GSHPx"/>
    <property type="match status" value="1"/>
</dbReference>
<dbReference type="Proteomes" id="UP000006735">
    <property type="component" value="Chromosome"/>
</dbReference>
<gene>
    <name evidence="6" type="primary">btuE</name>
    <name evidence="6" type="ordered locus">XOO4575</name>
</gene>
<dbReference type="PRINTS" id="PR01011">
    <property type="entry name" value="GLUTPROXDASE"/>
</dbReference>